<organism evidence="4 5">
    <name type="scientific">Paenibacillus contaminans</name>
    <dbReference type="NCBI Taxonomy" id="450362"/>
    <lineage>
        <taxon>Bacteria</taxon>
        <taxon>Bacillati</taxon>
        <taxon>Bacillota</taxon>
        <taxon>Bacilli</taxon>
        <taxon>Bacillales</taxon>
        <taxon>Paenibacillaceae</taxon>
        <taxon>Paenibacillus</taxon>
    </lineage>
</organism>
<feature type="signal peptide" evidence="2">
    <location>
        <begin position="1"/>
        <end position="27"/>
    </location>
</feature>
<dbReference type="Gene3D" id="3.20.20.190">
    <property type="entry name" value="Phosphatidylinositol (PI) phosphodiesterase"/>
    <property type="match status" value="1"/>
</dbReference>
<keyword evidence="5" id="KW-1185">Reference proteome</keyword>
<keyword evidence="2" id="KW-0732">Signal</keyword>
<dbReference type="Proteomes" id="UP000250369">
    <property type="component" value="Unassembled WGS sequence"/>
</dbReference>
<dbReference type="CDD" id="cd08583">
    <property type="entry name" value="PI-PLCc_GDPD_SF_unchar1"/>
    <property type="match status" value="1"/>
</dbReference>
<dbReference type="EMBL" id="QMFB01000003">
    <property type="protein sequence ID" value="RAV21996.1"/>
    <property type="molecule type" value="Genomic_DNA"/>
</dbReference>
<dbReference type="InterPro" id="IPR030395">
    <property type="entry name" value="GP_PDE_dom"/>
</dbReference>
<accession>A0A329MRM6</accession>
<proteinExistence type="predicted"/>
<feature type="domain" description="GP-PDE" evidence="3">
    <location>
        <begin position="49"/>
        <end position="276"/>
    </location>
</feature>
<feature type="transmembrane region" description="Helical" evidence="1">
    <location>
        <begin position="338"/>
        <end position="357"/>
    </location>
</feature>
<dbReference type="Pfam" id="PF03009">
    <property type="entry name" value="GDPD"/>
    <property type="match status" value="1"/>
</dbReference>
<dbReference type="GO" id="GO:0008081">
    <property type="term" value="F:phosphoric diester hydrolase activity"/>
    <property type="evidence" value="ECO:0007669"/>
    <property type="project" value="InterPro"/>
</dbReference>
<evidence type="ECO:0000256" key="1">
    <source>
        <dbReference type="SAM" id="Phobius"/>
    </source>
</evidence>
<dbReference type="SUPFAM" id="SSF51695">
    <property type="entry name" value="PLC-like phosphodiesterases"/>
    <property type="match status" value="1"/>
</dbReference>
<evidence type="ECO:0000259" key="3">
    <source>
        <dbReference type="Pfam" id="PF03009"/>
    </source>
</evidence>
<evidence type="ECO:0000313" key="5">
    <source>
        <dbReference type="Proteomes" id="UP000250369"/>
    </source>
</evidence>
<dbReference type="GO" id="GO:0006629">
    <property type="term" value="P:lipid metabolic process"/>
    <property type="evidence" value="ECO:0007669"/>
    <property type="project" value="InterPro"/>
</dbReference>
<dbReference type="InterPro" id="IPR017946">
    <property type="entry name" value="PLC-like_Pdiesterase_TIM-brl"/>
</dbReference>
<feature type="chain" id="PRO_5016271913" description="GP-PDE domain-containing protein" evidence="2">
    <location>
        <begin position="28"/>
        <end position="366"/>
    </location>
</feature>
<keyword evidence="1" id="KW-1133">Transmembrane helix</keyword>
<keyword evidence="1" id="KW-0812">Transmembrane</keyword>
<sequence>MVSYLRRLSVIALLALCGCLQAFPVNADSSPDWTQYRMIAHAMGGINGHDYTNSYEAFLVNYEKGHRIFEVDLILTEDGKLAARHDWLAYTADLLQPGLPEDKKGVSLTLRDFKGFPILDKYKALSFKDIVKLMQTYPDIYLITDTKETDSDLVREQFRLIKEGAETVDPTILNRIIPELYTEEMVETVKDIYPFPNKLYSLYQSADSTEEIVSFVREQDIQTVAMPVERAQMMPDLMEGLNSLGVKTYVHSVNSEEEIRAMTDLGVYGVYTDFLGNEQERFFAGTGEAMAAGTQQSPAHEQKLTPMQASAVVQSSEAAETAEAPAVKSKGWGTLQTVYVSATAGFLIALVTLRFAWGKNKSFPGF</sequence>
<dbReference type="OrthoDB" id="2033680at2"/>
<evidence type="ECO:0000313" key="4">
    <source>
        <dbReference type="EMBL" id="RAV21996.1"/>
    </source>
</evidence>
<dbReference type="RefSeq" id="WP_113030306.1">
    <property type="nucleotide sequence ID" value="NZ_QMFB01000003.1"/>
</dbReference>
<evidence type="ECO:0000256" key="2">
    <source>
        <dbReference type="SAM" id="SignalP"/>
    </source>
</evidence>
<comment type="caution">
    <text evidence="4">The sequence shown here is derived from an EMBL/GenBank/DDBJ whole genome shotgun (WGS) entry which is preliminary data.</text>
</comment>
<dbReference type="AlphaFoldDB" id="A0A329MRM6"/>
<protein>
    <recommendedName>
        <fullName evidence="3">GP-PDE domain-containing protein</fullName>
    </recommendedName>
</protein>
<gene>
    <name evidence="4" type="ORF">DQG23_08130</name>
</gene>
<reference evidence="4 5" key="1">
    <citation type="journal article" date="2009" name="Int. J. Syst. Evol. Microbiol.">
        <title>Paenibacillus contaminans sp. nov., isolated from a contaminated laboratory plate.</title>
        <authorList>
            <person name="Chou J.H."/>
            <person name="Lee J.H."/>
            <person name="Lin M.C."/>
            <person name="Chang P.S."/>
            <person name="Arun A.B."/>
            <person name="Young C.C."/>
            <person name="Chen W.M."/>
        </authorList>
    </citation>
    <scope>NUCLEOTIDE SEQUENCE [LARGE SCALE GENOMIC DNA]</scope>
    <source>
        <strain evidence="4 5">CKOBP-6</strain>
    </source>
</reference>
<keyword evidence="1" id="KW-0472">Membrane</keyword>
<dbReference type="PROSITE" id="PS51257">
    <property type="entry name" value="PROKAR_LIPOPROTEIN"/>
    <property type="match status" value="1"/>
</dbReference>
<name>A0A329MRM6_9BACL</name>